<proteinExistence type="predicted"/>
<feature type="transmembrane region" description="Helical" evidence="6">
    <location>
        <begin position="204"/>
        <end position="222"/>
    </location>
</feature>
<feature type="transmembrane region" description="Helical" evidence="6">
    <location>
        <begin position="234"/>
        <end position="257"/>
    </location>
</feature>
<dbReference type="InterPro" id="IPR050367">
    <property type="entry name" value="APC_superfamily"/>
</dbReference>
<dbReference type="EMBL" id="VSSQ01021730">
    <property type="protein sequence ID" value="MPM67500.1"/>
    <property type="molecule type" value="Genomic_DNA"/>
</dbReference>
<feature type="transmembrane region" description="Helical" evidence="6">
    <location>
        <begin position="416"/>
        <end position="432"/>
    </location>
</feature>
<keyword evidence="4 6" id="KW-1133">Transmembrane helix</keyword>
<feature type="transmembrane region" description="Helical" evidence="6">
    <location>
        <begin position="42"/>
        <end position="62"/>
    </location>
</feature>
<feature type="transmembrane region" description="Helical" evidence="6">
    <location>
        <begin position="277"/>
        <end position="304"/>
    </location>
</feature>
<feature type="transmembrane region" description="Helical" evidence="6">
    <location>
        <begin position="444"/>
        <end position="465"/>
    </location>
</feature>
<keyword evidence="3 6" id="KW-0812">Transmembrane</keyword>
<evidence type="ECO:0000256" key="5">
    <source>
        <dbReference type="ARBA" id="ARBA00023136"/>
    </source>
</evidence>
<dbReference type="Gene3D" id="1.20.1740.10">
    <property type="entry name" value="Amino acid/polyamine transporter I"/>
    <property type="match status" value="1"/>
</dbReference>
<feature type="transmembrane region" description="Helical" evidence="6">
    <location>
        <begin position="91"/>
        <end position="109"/>
    </location>
</feature>
<feature type="transmembrane region" description="Helical" evidence="6">
    <location>
        <begin position="149"/>
        <end position="174"/>
    </location>
</feature>
<sequence>MKQQKQLGLWLLVFVSLGSMIGSGIFNSPKDLINVANPMGTLVTWIFGGIGALMLALVFIYLSAKKPELKSGIYAYARDGFGDYMGFNSAWGYWSLGWLGNISYLVLFFKTLNDLLGEHALSPLTCFILGSAILWIYYFILLSGIREGAILNFVVTVAKLVPIALVILLGFSLVDNEVFNVPDWQTKLASSGKSTTPLLQVKDAMAVVLWCFVGIEAASVLSGRAKSQQAVRRAIIISVLSVLGIYMLVTFVAMASIPAKELAASDTPLSLVLGKTTIGAAGSLIVQAGIMISVLGASLSWILLSVETMYAAAREGVMPGILAKVNKKQTPVNALLLTQLFTQLFLLSILSPALNETYLAAITIGTTMVLIPYLLSSLYAVKVSFGGRHEKNIYKFIAILGTLYAMYVIYAVGIKYLFLSIIFYAIGAFVFLKGRQEQKQKPKHWEWAFILILIAAAIALTVLILTGKIVI</sequence>
<keyword evidence="2" id="KW-1003">Cell membrane</keyword>
<feature type="transmembrane region" description="Helical" evidence="6">
    <location>
        <begin position="121"/>
        <end position="142"/>
    </location>
</feature>
<dbReference type="PANTHER" id="PTHR42770">
    <property type="entry name" value="AMINO ACID TRANSPORTER-RELATED"/>
    <property type="match status" value="1"/>
</dbReference>
<evidence type="ECO:0000256" key="3">
    <source>
        <dbReference type="ARBA" id="ARBA00022692"/>
    </source>
</evidence>
<dbReference type="GO" id="GO:0005886">
    <property type="term" value="C:plasma membrane"/>
    <property type="evidence" value="ECO:0007669"/>
    <property type="project" value="UniProtKB-SubCell"/>
</dbReference>
<evidence type="ECO:0000313" key="7">
    <source>
        <dbReference type="EMBL" id="MPM67500.1"/>
    </source>
</evidence>
<organism evidence="7">
    <name type="scientific">bioreactor metagenome</name>
    <dbReference type="NCBI Taxonomy" id="1076179"/>
    <lineage>
        <taxon>unclassified sequences</taxon>
        <taxon>metagenomes</taxon>
        <taxon>ecological metagenomes</taxon>
    </lineage>
</organism>
<name>A0A645BPX6_9ZZZZ</name>
<keyword evidence="5 6" id="KW-0472">Membrane</keyword>
<evidence type="ECO:0000256" key="6">
    <source>
        <dbReference type="SAM" id="Phobius"/>
    </source>
</evidence>
<accession>A0A645BPX6</accession>
<feature type="transmembrane region" description="Helical" evidence="6">
    <location>
        <begin position="393"/>
        <end position="410"/>
    </location>
</feature>
<feature type="transmembrane region" description="Helical" evidence="6">
    <location>
        <begin position="357"/>
        <end position="381"/>
    </location>
</feature>
<feature type="transmembrane region" description="Helical" evidence="6">
    <location>
        <begin position="332"/>
        <end position="351"/>
    </location>
</feature>
<dbReference type="InterPro" id="IPR002293">
    <property type="entry name" value="AA/rel_permease1"/>
</dbReference>
<reference evidence="7" key="1">
    <citation type="submission" date="2019-08" db="EMBL/GenBank/DDBJ databases">
        <authorList>
            <person name="Kucharzyk K."/>
            <person name="Murdoch R.W."/>
            <person name="Higgins S."/>
            <person name="Loffler F."/>
        </authorList>
    </citation>
    <scope>NUCLEOTIDE SEQUENCE</scope>
</reference>
<comment type="subcellular location">
    <subcellularLocation>
        <location evidence="1">Cell membrane</location>
        <topology evidence="1">Multi-pass membrane protein</topology>
    </subcellularLocation>
</comment>
<dbReference type="PIRSF" id="PIRSF006060">
    <property type="entry name" value="AA_transporter"/>
    <property type="match status" value="1"/>
</dbReference>
<evidence type="ECO:0000256" key="4">
    <source>
        <dbReference type="ARBA" id="ARBA00022989"/>
    </source>
</evidence>
<dbReference type="GO" id="GO:0022857">
    <property type="term" value="F:transmembrane transporter activity"/>
    <property type="evidence" value="ECO:0007669"/>
    <property type="project" value="InterPro"/>
</dbReference>
<dbReference type="AlphaFoldDB" id="A0A645BPX6"/>
<gene>
    <name evidence="7" type="primary">ydgI</name>
    <name evidence="7" type="ORF">SDC9_114423</name>
</gene>
<comment type="caution">
    <text evidence="7">The sequence shown here is derived from an EMBL/GenBank/DDBJ whole genome shotgun (WGS) entry which is preliminary data.</text>
</comment>
<protein>
    <submittedName>
        <fullName evidence="7">Putative arginine/ornithine antiporter</fullName>
    </submittedName>
</protein>
<dbReference type="Pfam" id="PF13520">
    <property type="entry name" value="AA_permease_2"/>
    <property type="match status" value="1"/>
</dbReference>
<dbReference type="PANTHER" id="PTHR42770:SF4">
    <property type="entry name" value="ARGININE_ORNITHINE ANTIPORTER-RELATED"/>
    <property type="match status" value="1"/>
</dbReference>
<evidence type="ECO:0000256" key="1">
    <source>
        <dbReference type="ARBA" id="ARBA00004651"/>
    </source>
</evidence>
<feature type="transmembrane region" description="Helical" evidence="6">
    <location>
        <begin position="7"/>
        <end position="26"/>
    </location>
</feature>
<evidence type="ECO:0000256" key="2">
    <source>
        <dbReference type="ARBA" id="ARBA00022475"/>
    </source>
</evidence>